<reference evidence="2" key="1">
    <citation type="journal article" date="2023" name="Mar. Drugs">
        <title>Gemmata algarum, a Novel Planctomycete Isolated from an Algal Mat, Displays Antimicrobial Activity.</title>
        <authorList>
            <person name="Kumar G."/>
            <person name="Kallscheuer N."/>
            <person name="Kashif M."/>
            <person name="Ahamad S."/>
            <person name="Jagadeeshwari U."/>
            <person name="Pannikurungottu S."/>
            <person name="Haufschild T."/>
            <person name="Kabuu M."/>
            <person name="Sasikala C."/>
            <person name="Jogler C."/>
            <person name="Ramana C."/>
        </authorList>
    </citation>
    <scope>NUCLEOTIDE SEQUENCE [LARGE SCALE GENOMIC DNA]</scope>
    <source>
        <strain evidence="2">JC673</strain>
    </source>
</reference>
<evidence type="ECO:0000313" key="1">
    <source>
        <dbReference type="EMBL" id="MDY3559433.1"/>
    </source>
</evidence>
<dbReference type="SUPFAM" id="SSF50630">
    <property type="entry name" value="Acid proteases"/>
    <property type="match status" value="1"/>
</dbReference>
<name>A0ABU5EWW6_9BACT</name>
<comment type="caution">
    <text evidence="1">The sequence shown here is derived from an EMBL/GenBank/DDBJ whole genome shotgun (WGS) entry which is preliminary data.</text>
</comment>
<dbReference type="EMBL" id="JAXBLV010000110">
    <property type="protein sequence ID" value="MDY3559433.1"/>
    <property type="molecule type" value="Genomic_DNA"/>
</dbReference>
<accession>A0ABU5EWW6</accession>
<evidence type="ECO:0000313" key="2">
    <source>
        <dbReference type="Proteomes" id="UP001272242"/>
    </source>
</evidence>
<dbReference type="Gene3D" id="2.40.70.10">
    <property type="entry name" value="Acid Proteases"/>
    <property type="match status" value="1"/>
</dbReference>
<dbReference type="RefSeq" id="WP_320686194.1">
    <property type="nucleotide sequence ID" value="NZ_JAXBLV010000110.1"/>
</dbReference>
<keyword evidence="2" id="KW-1185">Reference proteome</keyword>
<sequence>MPYVSGALTDGWAIVDVRVAVSDRRRMLLERNGFPVPAPVFVRALLDTGASISGFAPRVFRALDLAPVSTLEVVTPSTPAHAPHASDIYDVSLALVANGSAHPLADMRVMAADCWHADEGLEALLGVDVLSRCFFQLLGPERQFVCAF</sequence>
<organism evidence="1 2">
    <name type="scientific">Gemmata algarum</name>
    <dbReference type="NCBI Taxonomy" id="2975278"/>
    <lineage>
        <taxon>Bacteria</taxon>
        <taxon>Pseudomonadati</taxon>
        <taxon>Planctomycetota</taxon>
        <taxon>Planctomycetia</taxon>
        <taxon>Gemmatales</taxon>
        <taxon>Gemmataceae</taxon>
        <taxon>Gemmata</taxon>
    </lineage>
</organism>
<dbReference type="Proteomes" id="UP001272242">
    <property type="component" value="Unassembled WGS sequence"/>
</dbReference>
<gene>
    <name evidence="1" type="ORF">R5W23_000426</name>
</gene>
<dbReference type="InterPro" id="IPR021109">
    <property type="entry name" value="Peptidase_aspartic_dom_sf"/>
</dbReference>
<protein>
    <recommendedName>
        <fullName evidence="3">Peptidase A2 domain-containing protein</fullName>
    </recommendedName>
</protein>
<proteinExistence type="predicted"/>
<evidence type="ECO:0008006" key="3">
    <source>
        <dbReference type="Google" id="ProtNLM"/>
    </source>
</evidence>